<evidence type="ECO:0000313" key="4">
    <source>
        <dbReference type="Proteomes" id="UP000465609"/>
    </source>
</evidence>
<keyword evidence="4" id="KW-1185">Reference proteome</keyword>
<evidence type="ECO:0000313" key="3">
    <source>
        <dbReference type="EMBL" id="BBX88214.1"/>
    </source>
</evidence>
<organism evidence="3 4">
    <name type="scientific">Mycolicibacterium aubagnense</name>
    <dbReference type="NCBI Taxonomy" id="319707"/>
    <lineage>
        <taxon>Bacteria</taxon>
        <taxon>Bacillati</taxon>
        <taxon>Actinomycetota</taxon>
        <taxon>Actinomycetes</taxon>
        <taxon>Mycobacteriales</taxon>
        <taxon>Mycobacteriaceae</taxon>
        <taxon>Mycolicibacterium</taxon>
    </lineage>
</organism>
<feature type="region of interest" description="Disordered" evidence="2">
    <location>
        <begin position="70"/>
        <end position="96"/>
    </location>
</feature>
<feature type="coiled-coil region" evidence="1">
    <location>
        <begin position="27"/>
        <end position="54"/>
    </location>
</feature>
<dbReference type="EMBL" id="AP022578">
    <property type="protein sequence ID" value="BBX88214.1"/>
    <property type="molecule type" value="Genomic_DNA"/>
</dbReference>
<accession>A0ABM7INA9</accession>
<gene>
    <name evidence="3" type="ORF">MAUB_64150</name>
</gene>
<geneLocation type="plasmid" evidence="3 4">
    <name>pJCM15296</name>
</geneLocation>
<sequence length="351" mass="39374">MELSGHRYHLFRPSISRPPRGRERTVLANRVERLRQMQASADEATEQLQELIAAGSIDALRLRHGFVRQETSPAADNASDRSAPPREHRPSATRLLSPNGIALPFHLIALLEAQARTKPGMKPGPSPLPLKGLGSKKPGWTHLVATSAESSGSGRSRSSVVDKKLRQIHSALKRLRYENLIDCPNAAAPRGKFEGFLLTMEDERRRRTNDLYRVPEHDGSYFTVPLTLFTNGWIYVLEDTELVLLLITMRSRYLHGDEELTFSGGVRTVHYGVGPDAFEAHRVLEYLGLIDVISDYRRQSDGRVYKYQEQGAAPHKLVFQPDALENSAFPTFLTEIENQLAKPEPDVEPAI</sequence>
<name>A0ABM7INA9_9MYCO</name>
<evidence type="ECO:0000256" key="2">
    <source>
        <dbReference type="SAM" id="MobiDB-lite"/>
    </source>
</evidence>
<feature type="compositionally biased region" description="Basic residues" evidence="2">
    <location>
        <begin position="1"/>
        <end position="10"/>
    </location>
</feature>
<keyword evidence="1" id="KW-0175">Coiled coil</keyword>
<reference evidence="3 4" key="1">
    <citation type="journal article" date="2019" name="Emerg. Microbes Infect.">
        <title>Comprehensive subspecies identification of 175 nontuberculous mycobacteria species based on 7547 genomic profiles.</title>
        <authorList>
            <person name="Matsumoto Y."/>
            <person name="Kinjo T."/>
            <person name="Motooka D."/>
            <person name="Nabeya D."/>
            <person name="Jung N."/>
            <person name="Uechi K."/>
            <person name="Horii T."/>
            <person name="Iida T."/>
            <person name="Fujita J."/>
            <person name="Nakamura S."/>
        </authorList>
    </citation>
    <scope>NUCLEOTIDE SEQUENCE [LARGE SCALE GENOMIC DNA]</scope>
    <source>
        <strain evidence="3 4">JCM 15296</strain>
        <plasmid evidence="3">pJCM15296</plasmid>
    </source>
</reference>
<protein>
    <submittedName>
        <fullName evidence="3">Uncharacterized protein</fullName>
    </submittedName>
</protein>
<evidence type="ECO:0000256" key="1">
    <source>
        <dbReference type="SAM" id="Coils"/>
    </source>
</evidence>
<dbReference type="RefSeq" id="WP_138233371.1">
    <property type="nucleotide sequence ID" value="NZ_AP022578.1"/>
</dbReference>
<proteinExistence type="predicted"/>
<dbReference type="Proteomes" id="UP000465609">
    <property type="component" value="Plasmid pJCM15296"/>
</dbReference>
<keyword evidence="3" id="KW-0614">Plasmid</keyword>
<feature type="region of interest" description="Disordered" evidence="2">
    <location>
        <begin position="1"/>
        <end position="21"/>
    </location>
</feature>